<accession>A0ABT4UHM8</accession>
<dbReference type="SUPFAM" id="SSF52540">
    <property type="entry name" value="P-loop containing nucleoside triphosphate hydrolases"/>
    <property type="match status" value="1"/>
</dbReference>
<evidence type="ECO:0000256" key="1">
    <source>
        <dbReference type="SAM" id="Coils"/>
    </source>
</evidence>
<dbReference type="InterPro" id="IPR026866">
    <property type="entry name" value="CR006_AAA"/>
</dbReference>
<feature type="domain" description="Protein CR006 P-loop" evidence="2">
    <location>
        <begin position="37"/>
        <end position="741"/>
    </location>
</feature>
<evidence type="ECO:0000313" key="3">
    <source>
        <dbReference type="EMBL" id="MDA3614331.1"/>
    </source>
</evidence>
<dbReference type="Pfam" id="PF13166">
    <property type="entry name" value="AAA_13"/>
    <property type="match status" value="1"/>
</dbReference>
<proteinExistence type="predicted"/>
<evidence type="ECO:0000313" key="4">
    <source>
        <dbReference type="Proteomes" id="UP001210231"/>
    </source>
</evidence>
<name>A0ABT4UHM8_9BACT</name>
<feature type="coiled-coil region" evidence="1">
    <location>
        <begin position="143"/>
        <end position="170"/>
    </location>
</feature>
<organism evidence="3 4">
    <name type="scientific">Polluticaenibacter yanchengensis</name>
    <dbReference type="NCBI Taxonomy" id="3014562"/>
    <lineage>
        <taxon>Bacteria</taxon>
        <taxon>Pseudomonadati</taxon>
        <taxon>Bacteroidota</taxon>
        <taxon>Chitinophagia</taxon>
        <taxon>Chitinophagales</taxon>
        <taxon>Chitinophagaceae</taxon>
        <taxon>Polluticaenibacter</taxon>
    </lineage>
</organism>
<dbReference type="InterPro" id="IPR027417">
    <property type="entry name" value="P-loop_NTPase"/>
</dbReference>
<evidence type="ECO:0000259" key="2">
    <source>
        <dbReference type="Pfam" id="PF13166"/>
    </source>
</evidence>
<gene>
    <name evidence="3" type="ORF">O3P16_05895</name>
</gene>
<protein>
    <submittedName>
        <fullName evidence="3">AAA family ATPase</fullName>
    </submittedName>
</protein>
<dbReference type="RefSeq" id="WP_407030659.1">
    <property type="nucleotide sequence ID" value="NZ_JAQGEF010000005.1"/>
</dbReference>
<comment type="caution">
    <text evidence="3">The sequence shown here is derived from an EMBL/GenBank/DDBJ whole genome shotgun (WGS) entry which is preliminary data.</text>
</comment>
<dbReference type="Proteomes" id="UP001210231">
    <property type="component" value="Unassembled WGS sequence"/>
</dbReference>
<dbReference type="Gene3D" id="3.40.50.300">
    <property type="entry name" value="P-loop containing nucleotide triphosphate hydrolases"/>
    <property type="match status" value="1"/>
</dbReference>
<dbReference type="EMBL" id="JAQGEF010000005">
    <property type="protein sequence ID" value="MDA3614331.1"/>
    <property type="molecule type" value="Genomic_DNA"/>
</dbReference>
<sequence>MADDKITTIIKCQNIAPIENLSREVKSSSLKMGVFANNGSGKTFLSRLFRLTEKQDELVLDENDKSPTDKLLTFGKNNGTFSFKITDKDGNVKDDFSISVTKGQIPTIPDTKYLYHTFNQDYVEQNIRVLGYEKDSDIQGFILGKVNIDLKDDEDNLAKVEKEGKILSEQVEKEINTYVEENISNIQNIKRLSEYAYLKPNEIFQGIDKDLYEVSKSIDELFADYNKIKSVPENLADIENVDRINIDFTSLNEIKENLSKEFSLSSLAEDFKQKIKSKQVFVETGMELLSEIDDNTCPFCEQELQENALSLIDNYTKYIKDTEATTIKQFKGNIELLSKIIDLFKSIENANSKRINSFNEYKTKYIPSSEDVELGSIDIEEAKKSIQVLIDIIEEKLKDISKPIPVENSTVENIEKHQTLLNSIIDSNNEQIVLINAKKNRIGEENKTVRKEICKSAYNHLIETHKTNIKSIFQLREKWKTLDTEIKKKKEQQKVSKKDKVASTIKAVLNYFFSDKYTLDEKTFRLVFYENSLEKDQAKDVLSEGEKNIVAFAYYIGDTHLKIESEDDYEKLFFIIDDPISSMDFTHVYTVCGVIRDISKIIDKLKRERLIIFTHNNEFMRVLTANNIIDKKMLLKKGELKDFNNNLTVPYINHLMDVYNIARRNELANHTTANSIRHIIETLTKFQNVDISKDGIAEYIKKNIPNDTKSYTLINDLSHGGWRSEQSPITEDDYKDVCETIIKHIENSFKGQVDYCEKFNTN</sequence>
<keyword evidence="4" id="KW-1185">Reference proteome</keyword>
<keyword evidence="1" id="KW-0175">Coiled coil</keyword>
<reference evidence="3 4" key="1">
    <citation type="submission" date="2022-12" db="EMBL/GenBank/DDBJ databases">
        <title>Chitinophagaceae gen. sp. nov., a new member of the family Chitinophagaceae, isolated from soil in a chemical factory.</title>
        <authorList>
            <person name="Ke Z."/>
        </authorList>
    </citation>
    <scope>NUCLEOTIDE SEQUENCE [LARGE SCALE GENOMIC DNA]</scope>
    <source>
        <strain evidence="3 4">LY-5</strain>
    </source>
</reference>